<dbReference type="Gene3D" id="3.10.50.40">
    <property type="match status" value="1"/>
</dbReference>
<dbReference type="InterPro" id="IPR001179">
    <property type="entry name" value="PPIase_FKBP_dom"/>
</dbReference>
<name>A0A3B0YTR3_9ZZZZ</name>
<evidence type="ECO:0000256" key="4">
    <source>
        <dbReference type="ARBA" id="ARBA00013194"/>
    </source>
</evidence>
<dbReference type="GO" id="GO:0042026">
    <property type="term" value="P:protein refolding"/>
    <property type="evidence" value="ECO:0007669"/>
    <property type="project" value="UniProtKB-ARBA"/>
</dbReference>
<feature type="domain" description="PPIase FKBP-type" evidence="9">
    <location>
        <begin position="6"/>
        <end position="81"/>
    </location>
</feature>
<evidence type="ECO:0000259" key="9">
    <source>
        <dbReference type="PROSITE" id="PS50059"/>
    </source>
</evidence>
<evidence type="ECO:0000256" key="6">
    <source>
        <dbReference type="ARBA" id="ARBA00023110"/>
    </source>
</evidence>
<dbReference type="SUPFAM" id="SSF54534">
    <property type="entry name" value="FKBP-like"/>
    <property type="match status" value="1"/>
</dbReference>
<comment type="similarity">
    <text evidence="3">Belongs to the FKBP-type PPIase family.</text>
</comment>
<protein>
    <recommendedName>
        <fullName evidence="4">peptidylprolyl isomerase</fullName>
        <ecNumber evidence="4">5.2.1.8</ecNumber>
    </recommendedName>
</protein>
<accession>A0A3B0YTR3</accession>
<dbReference type="Pfam" id="PF00254">
    <property type="entry name" value="FKBP_C"/>
    <property type="match status" value="1"/>
</dbReference>
<dbReference type="PROSITE" id="PS50059">
    <property type="entry name" value="FKBP_PPIASE"/>
    <property type="match status" value="1"/>
</dbReference>
<evidence type="ECO:0000256" key="7">
    <source>
        <dbReference type="ARBA" id="ARBA00023186"/>
    </source>
</evidence>
<evidence type="ECO:0000313" key="10">
    <source>
        <dbReference type="EMBL" id="VAW80030.1"/>
    </source>
</evidence>
<organism evidence="10">
    <name type="scientific">hydrothermal vent metagenome</name>
    <dbReference type="NCBI Taxonomy" id="652676"/>
    <lineage>
        <taxon>unclassified sequences</taxon>
        <taxon>metagenomes</taxon>
        <taxon>ecological metagenomes</taxon>
    </lineage>
</organism>
<keyword evidence="8 10" id="KW-0413">Isomerase</keyword>
<dbReference type="EMBL" id="UOFM01000339">
    <property type="protein sequence ID" value="VAW80030.1"/>
    <property type="molecule type" value="Genomic_DNA"/>
</dbReference>
<dbReference type="EC" id="5.2.1.8" evidence="4"/>
<dbReference type="GO" id="GO:0005737">
    <property type="term" value="C:cytoplasm"/>
    <property type="evidence" value="ECO:0007669"/>
    <property type="project" value="UniProtKB-SubCell"/>
</dbReference>
<dbReference type="PANTHER" id="PTHR47861:SF3">
    <property type="entry name" value="FKBP-TYPE PEPTIDYL-PROLYL CIS-TRANS ISOMERASE SLYD"/>
    <property type="match status" value="1"/>
</dbReference>
<keyword evidence="7" id="KW-0143">Chaperone</keyword>
<evidence type="ECO:0000256" key="2">
    <source>
        <dbReference type="ARBA" id="ARBA00004496"/>
    </source>
</evidence>
<dbReference type="GO" id="GO:0003755">
    <property type="term" value="F:peptidyl-prolyl cis-trans isomerase activity"/>
    <property type="evidence" value="ECO:0007669"/>
    <property type="project" value="UniProtKB-KW"/>
</dbReference>
<keyword evidence="5" id="KW-0963">Cytoplasm</keyword>
<evidence type="ECO:0000256" key="1">
    <source>
        <dbReference type="ARBA" id="ARBA00000971"/>
    </source>
</evidence>
<comment type="catalytic activity">
    <reaction evidence="1">
        <text>[protein]-peptidylproline (omega=180) = [protein]-peptidylproline (omega=0)</text>
        <dbReference type="Rhea" id="RHEA:16237"/>
        <dbReference type="Rhea" id="RHEA-COMP:10747"/>
        <dbReference type="Rhea" id="RHEA-COMP:10748"/>
        <dbReference type="ChEBI" id="CHEBI:83833"/>
        <dbReference type="ChEBI" id="CHEBI:83834"/>
        <dbReference type="EC" id="5.2.1.8"/>
    </reaction>
</comment>
<keyword evidence="6" id="KW-0697">Rotamase</keyword>
<dbReference type="PANTHER" id="PTHR47861">
    <property type="entry name" value="FKBP-TYPE PEPTIDYL-PROLYL CIS-TRANS ISOMERASE SLYD"/>
    <property type="match status" value="1"/>
</dbReference>
<evidence type="ECO:0000256" key="8">
    <source>
        <dbReference type="ARBA" id="ARBA00023235"/>
    </source>
</evidence>
<evidence type="ECO:0000256" key="3">
    <source>
        <dbReference type="ARBA" id="ARBA00006577"/>
    </source>
</evidence>
<evidence type="ECO:0000256" key="5">
    <source>
        <dbReference type="ARBA" id="ARBA00022490"/>
    </source>
</evidence>
<dbReference type="InterPro" id="IPR046357">
    <property type="entry name" value="PPIase_dom_sf"/>
</dbReference>
<comment type="subcellular location">
    <subcellularLocation>
        <location evidence="2">Cytoplasm</location>
    </subcellularLocation>
</comment>
<gene>
    <name evidence="10" type="ORF">MNBD_GAMMA14-246</name>
</gene>
<sequence>MQIEQNKVVTLNYTLTDNDGNVIDQSNDGSFAYLHGANNIIPGLENALTGKTVGEKMDVAVEPADGYGERDAEKTQTVPRNMFPEDAEIETGMQFHAQGPDGETLVVTVVKLEDDTVTVDGNHPLAGVALNFDVEVMEVRDASEEELQHGHVHGPEGHDHG</sequence>
<dbReference type="AlphaFoldDB" id="A0A3B0YTR3"/>
<reference evidence="10" key="1">
    <citation type="submission" date="2018-06" db="EMBL/GenBank/DDBJ databases">
        <authorList>
            <person name="Zhirakovskaya E."/>
        </authorList>
    </citation>
    <scope>NUCLEOTIDE SEQUENCE</scope>
</reference>
<proteinExistence type="inferred from homology"/>